<dbReference type="Proteomes" id="UP000679307">
    <property type="component" value="Chromosome"/>
</dbReference>
<proteinExistence type="predicted"/>
<keyword evidence="4" id="KW-1185">Reference proteome</keyword>
<keyword evidence="1" id="KW-1133">Transmembrane helix</keyword>
<dbReference type="RefSeq" id="WP_214055917.1">
    <property type="nucleotide sequence ID" value="NZ_BAAAHS010000186.1"/>
</dbReference>
<feature type="transmembrane region" description="Helical" evidence="1">
    <location>
        <begin position="113"/>
        <end position="131"/>
    </location>
</feature>
<feature type="transmembrane region" description="Helical" evidence="1">
    <location>
        <begin position="208"/>
        <end position="229"/>
    </location>
</feature>
<reference evidence="3 4" key="1">
    <citation type="submission" date="2021-05" db="EMBL/GenBank/DDBJ databases">
        <title>Complete genome of Nocardioides aquaticus KCTC 9944T isolated from meromictic and hypersaline Ekho Lake, Antarctica.</title>
        <authorList>
            <person name="Hwang K."/>
            <person name="Kim K.M."/>
            <person name="Choe H."/>
        </authorList>
    </citation>
    <scope>NUCLEOTIDE SEQUENCE [LARGE SCALE GENOMIC DNA]</scope>
    <source>
        <strain evidence="3 4">KCTC 9944</strain>
    </source>
</reference>
<feature type="domain" description="DUF1206" evidence="2">
    <location>
        <begin position="29"/>
        <end position="96"/>
    </location>
</feature>
<evidence type="ECO:0000259" key="2">
    <source>
        <dbReference type="Pfam" id="PF06724"/>
    </source>
</evidence>
<dbReference type="EMBL" id="CP075371">
    <property type="protein sequence ID" value="QVT80359.1"/>
    <property type="molecule type" value="Genomic_DNA"/>
</dbReference>
<feature type="transmembrane region" description="Helical" evidence="1">
    <location>
        <begin position="151"/>
        <end position="173"/>
    </location>
</feature>
<dbReference type="InterPro" id="IPR009597">
    <property type="entry name" value="DUF1206"/>
</dbReference>
<evidence type="ECO:0000256" key="1">
    <source>
        <dbReference type="SAM" id="Phobius"/>
    </source>
</evidence>
<evidence type="ECO:0000313" key="4">
    <source>
        <dbReference type="Proteomes" id="UP000679307"/>
    </source>
</evidence>
<accession>A0ABX8EJB0</accession>
<feature type="transmembrane region" description="Helical" evidence="1">
    <location>
        <begin position="70"/>
        <end position="92"/>
    </location>
</feature>
<feature type="domain" description="DUF1206" evidence="2">
    <location>
        <begin position="114"/>
        <end position="180"/>
    </location>
</feature>
<keyword evidence="1" id="KW-0472">Membrane</keyword>
<evidence type="ECO:0000313" key="3">
    <source>
        <dbReference type="EMBL" id="QVT80359.1"/>
    </source>
</evidence>
<feature type="transmembrane region" description="Helical" evidence="1">
    <location>
        <begin position="249"/>
        <end position="270"/>
    </location>
</feature>
<organism evidence="3 4">
    <name type="scientific">Nocardioides aquaticus</name>
    <dbReference type="NCBI Taxonomy" id="160826"/>
    <lineage>
        <taxon>Bacteria</taxon>
        <taxon>Bacillati</taxon>
        <taxon>Actinomycetota</taxon>
        <taxon>Actinomycetes</taxon>
        <taxon>Propionibacteriales</taxon>
        <taxon>Nocardioidaceae</taxon>
        <taxon>Nocardioides</taxon>
    </lineage>
</organism>
<name>A0ABX8EJB0_9ACTN</name>
<keyword evidence="1" id="KW-0812">Transmembrane</keyword>
<feature type="transmembrane region" description="Helical" evidence="1">
    <location>
        <begin position="31"/>
        <end position="50"/>
    </location>
</feature>
<dbReference type="Pfam" id="PF06724">
    <property type="entry name" value="DUF1206"/>
    <property type="match status" value="3"/>
</dbReference>
<gene>
    <name evidence="3" type="ORF">ENKNEFLB_02754</name>
</gene>
<feature type="domain" description="DUF1206" evidence="2">
    <location>
        <begin position="206"/>
        <end position="273"/>
    </location>
</feature>
<protein>
    <recommendedName>
        <fullName evidence="2">DUF1206 domain-containing protein</fullName>
    </recommendedName>
</protein>
<sequence>MSTGGTSERAPRSLAEAENHSWVDHAVRFGMLAYGAVYLLVGWLALQLALGQGTGSTNTDGAMTELAQQPFGQVALWLVVVGMLLLVAWRVLEAVAGHRSESGSDRVKKRVVSLLKGVLYAVVGFSAFQVATGSGSSGGSDGTDGPTARVLQLPGGQLIVGVVALGVLAYAGVQAKQAVTEDFRKHLTAEGKQGTAGRFYVLAGKLGYAAKAVAVAIIGGLFAYAAISHDASKSGGMDQALQQVLEQPYGRYLLGLVAVGIAGYGVFCLARARHLSR</sequence>